<dbReference type="SUPFAM" id="SSF56112">
    <property type="entry name" value="Protein kinase-like (PK-like)"/>
    <property type="match status" value="1"/>
</dbReference>
<keyword evidence="2" id="KW-1003">Cell membrane</keyword>
<dbReference type="PROSITE" id="PS50948">
    <property type="entry name" value="PAN"/>
    <property type="match status" value="1"/>
</dbReference>
<keyword evidence="3 17" id="KW-0723">Serine/threonine-protein kinase</keyword>
<feature type="domain" description="Protein kinase" evidence="20">
    <location>
        <begin position="524"/>
        <end position="779"/>
    </location>
</feature>
<keyword evidence="11 19" id="KW-1133">Transmembrane helix</keyword>
<dbReference type="Pfam" id="PF00954">
    <property type="entry name" value="S_locus_glycop"/>
    <property type="match status" value="1"/>
</dbReference>
<keyword evidence="13" id="KW-1015">Disulfide bond</keyword>
<dbReference type="SUPFAM" id="SSF51110">
    <property type="entry name" value="alpha-D-mannose-specific plant lectins"/>
    <property type="match status" value="1"/>
</dbReference>
<evidence type="ECO:0000259" key="22">
    <source>
        <dbReference type="PROSITE" id="PS50948"/>
    </source>
</evidence>
<dbReference type="Pfam" id="PF01453">
    <property type="entry name" value="B_lectin"/>
    <property type="match status" value="1"/>
</dbReference>
<dbReference type="GO" id="GO:0031625">
    <property type="term" value="F:ubiquitin protein ligase binding"/>
    <property type="evidence" value="ECO:0007669"/>
    <property type="project" value="UniProtKB-ARBA"/>
</dbReference>
<proteinExistence type="inferred from homology"/>
<dbReference type="PIRSF" id="PIRSF000641">
    <property type="entry name" value="SRK"/>
    <property type="match status" value="1"/>
</dbReference>
<dbReference type="EMBL" id="JX114758">
    <property type="protein sequence ID" value="AFP33759.1"/>
    <property type="molecule type" value="Genomic_DNA"/>
</dbReference>
<evidence type="ECO:0000256" key="6">
    <source>
        <dbReference type="ARBA" id="ARBA00022729"/>
    </source>
</evidence>
<dbReference type="PANTHER" id="PTHR27002">
    <property type="entry name" value="RECEPTOR-LIKE SERINE/THREONINE-PROTEIN KINASE SD1-8"/>
    <property type="match status" value="1"/>
</dbReference>
<keyword evidence="8 17" id="KW-0547">Nucleotide-binding</keyword>
<dbReference type="PROSITE" id="PS00108">
    <property type="entry name" value="PROTEIN_KINASE_ST"/>
    <property type="match status" value="1"/>
</dbReference>
<reference evidence="24" key="1">
    <citation type="journal article" date="2012" name="PLoS Genet.">
        <title>Recent Loss of Self-Incompatibility by Degradation of the Male Component in Allotetraploid Arabidopsis kamchatica.</title>
        <authorList>
            <person name="Tsuchimatsu T."/>
            <person name="Kaiser P."/>
            <person name="Yew C.L."/>
            <person name="Bachelier J.B."/>
            <person name="Shimizu K.K."/>
        </authorList>
    </citation>
    <scope>NUCLEOTIDE SEQUENCE</scope>
    <source>
        <strain evidence="24">50</strain>
        <strain evidence="23">55</strain>
    </source>
</reference>
<dbReference type="GO" id="GO:0005524">
    <property type="term" value="F:ATP binding"/>
    <property type="evidence" value="ECO:0007669"/>
    <property type="project" value="UniProtKB-UniRule"/>
</dbReference>
<dbReference type="SMART" id="SM00220">
    <property type="entry name" value="S_TKc"/>
    <property type="match status" value="1"/>
</dbReference>
<dbReference type="FunFam" id="1.10.510.10:FF:000060">
    <property type="entry name" value="G-type lectin S-receptor-like serine/threonine-protein kinase"/>
    <property type="match status" value="1"/>
</dbReference>
<evidence type="ECO:0000256" key="19">
    <source>
        <dbReference type="SAM" id="Phobius"/>
    </source>
</evidence>
<dbReference type="Gene3D" id="3.30.200.20">
    <property type="entry name" value="Phosphorylase Kinase, domain 1"/>
    <property type="match status" value="1"/>
</dbReference>
<dbReference type="PROSITE" id="PS00107">
    <property type="entry name" value="PROTEIN_KINASE_ATP"/>
    <property type="match status" value="1"/>
</dbReference>
<evidence type="ECO:0000256" key="5">
    <source>
        <dbReference type="ARBA" id="ARBA00022692"/>
    </source>
</evidence>
<evidence type="ECO:0000256" key="13">
    <source>
        <dbReference type="ARBA" id="ARBA00023157"/>
    </source>
</evidence>
<sequence>MRGVLNYHKSYTFLVVCFVVTQIHPTYSIYVNTLPSTEILTISSNRTIVSPGDVFELGFFKLGSPARWYLGIWYKKVPEISYVWVANRNNPLSNSMGGLKIVDGNLIIFDHYDNYVWSTNLTTKDVRSSLVAELLDNGNFVLRVSNNNDPDKFLWQSFDYPTDTLLPQMKLGWDLKTGLNRFLRSWKSSDDPSSGNFTCKLETRGFPEFLIRFRFTPIYRSGPWDGIRFSGMPEMRDLDYMFNKFTANGEEVVYTFLMTNKSIYSRITLSSAGIFERYTWVPTSWEWTLFSSSPTDQCDMNEECGPYSYCDTSTSPVCNCIQGFSPKSQQQWDLADGLSGCVRRTPLSCRGDRFLRLKNMKLPDTTSAIVDMEIDEKDCKKRCLWNCNCTGFANADIRNGGSGCVIWTGELLDIRSYVANGQDFHVRLAASEIGDEKKISKTIIGLIVGVCVMLLLSSIIFYFWNRRKKRANATPIVFEERNQDLVMNGVVISNRRHLSAETETEDLELPLMEFEAVVMATDNFSSSNKLGQGGFGIVYKGRLLDGQEIAVKRLSKTSVQGFDEFMNEVKLIARLQHINLVRLLGCCIDVEEMMLIYEYLANLSLDSYLFDQNQRSKLNWQMRFDITNGIARGLLYLHQDSRCRIIHRDLKASNVLLDKDMTPKISDFGMARIFGRDETEANTRRVVGTYGYMSPEYAMDGIFSTKSDVFSFGVLLLEIISGKRNKGFYNSNHDLNLLDCVWRNWKEGKGLEVVDPIIKDSSSSTFRPHEILRCIQIGLLCVQEYAEDRPMMSSVVLMLGSETVGIPQPKPPGYCVGRSKQYNDESCSLNQITLSIVEPR</sequence>
<keyword evidence="12 19" id="KW-0472">Membrane</keyword>
<dbReference type="AlphaFoldDB" id="I7EWG7"/>
<dbReference type="SMART" id="SM00108">
    <property type="entry name" value="B_lectin"/>
    <property type="match status" value="1"/>
</dbReference>
<gene>
    <name evidence="24" type="primary">SRK</name>
</gene>
<feature type="transmembrane region" description="Helical" evidence="19">
    <location>
        <begin position="443"/>
        <end position="464"/>
    </location>
</feature>
<dbReference type="PROSITE" id="PS50011">
    <property type="entry name" value="PROTEIN_KINASE_DOM"/>
    <property type="match status" value="1"/>
</dbReference>
<dbReference type="CDD" id="cd00028">
    <property type="entry name" value="B_lectin"/>
    <property type="match status" value="1"/>
</dbReference>
<dbReference type="GO" id="GO:0048544">
    <property type="term" value="P:recognition of pollen"/>
    <property type="evidence" value="ECO:0007669"/>
    <property type="project" value="InterPro"/>
</dbReference>
<dbReference type="InterPro" id="IPR001480">
    <property type="entry name" value="Bulb-type_lectin_dom"/>
</dbReference>
<dbReference type="EMBL" id="JX114757">
    <property type="protein sequence ID" value="AFP33758.1"/>
    <property type="molecule type" value="Genomic_DNA"/>
</dbReference>
<evidence type="ECO:0000256" key="2">
    <source>
        <dbReference type="ARBA" id="ARBA00022475"/>
    </source>
</evidence>
<keyword evidence="7" id="KW-0430">Lectin</keyword>
<dbReference type="Pfam" id="PF12398">
    <property type="entry name" value="DUF3660"/>
    <property type="match status" value="1"/>
</dbReference>
<accession>I7EWG7</accession>
<dbReference type="GO" id="GO:0005886">
    <property type="term" value="C:plasma membrane"/>
    <property type="evidence" value="ECO:0007669"/>
    <property type="project" value="UniProtKB-SubCell"/>
</dbReference>
<dbReference type="Pfam" id="PF11883">
    <property type="entry name" value="DUF3403"/>
    <property type="match status" value="1"/>
</dbReference>
<evidence type="ECO:0000256" key="1">
    <source>
        <dbReference type="ARBA" id="ARBA00004251"/>
    </source>
</evidence>
<dbReference type="GO" id="GO:0004674">
    <property type="term" value="F:protein serine/threonine kinase activity"/>
    <property type="evidence" value="ECO:0007669"/>
    <property type="project" value="UniProtKB-KW"/>
</dbReference>
<evidence type="ECO:0000256" key="14">
    <source>
        <dbReference type="ARBA" id="ARBA00023180"/>
    </source>
</evidence>
<comment type="similarity">
    <text evidence="17">Belongs to the protein kinase superfamily. Ser/Thr protein kinase family.</text>
</comment>
<dbReference type="Pfam" id="PF08276">
    <property type="entry name" value="PAN_2"/>
    <property type="match status" value="1"/>
</dbReference>
<dbReference type="Gene3D" id="2.90.10.10">
    <property type="entry name" value="Bulb-type lectin domain"/>
    <property type="match status" value="1"/>
</dbReference>
<keyword evidence="6" id="KW-0732">Signal</keyword>
<dbReference type="InterPro" id="IPR024171">
    <property type="entry name" value="SRK-like_kinase"/>
</dbReference>
<evidence type="ECO:0000256" key="12">
    <source>
        <dbReference type="ARBA" id="ARBA00023136"/>
    </source>
</evidence>
<feature type="domain" description="Apple" evidence="22">
    <location>
        <begin position="349"/>
        <end position="429"/>
    </location>
</feature>
<dbReference type="InterPro" id="IPR036426">
    <property type="entry name" value="Bulb-type_lectin_dom_sf"/>
</dbReference>
<evidence type="ECO:0000256" key="16">
    <source>
        <dbReference type="ARBA" id="ARBA00048679"/>
    </source>
</evidence>
<dbReference type="EC" id="2.7.11.1" evidence="17"/>
<dbReference type="CDD" id="cd14066">
    <property type="entry name" value="STKc_IRAK"/>
    <property type="match status" value="1"/>
</dbReference>
<protein>
    <recommendedName>
        <fullName evidence="17">Receptor-like serine/threonine-protein kinase</fullName>
        <ecNumber evidence="17">2.7.11.1</ecNumber>
    </recommendedName>
</protein>
<keyword evidence="9 17" id="KW-0418">Kinase</keyword>
<dbReference type="Gene3D" id="1.10.510.10">
    <property type="entry name" value="Transferase(Phosphotransferase) domain 1"/>
    <property type="match status" value="1"/>
</dbReference>
<dbReference type="InterPro" id="IPR021820">
    <property type="entry name" value="S-locus_recpt_kinase_C"/>
</dbReference>
<dbReference type="SMART" id="SM00473">
    <property type="entry name" value="PAN_AP"/>
    <property type="match status" value="1"/>
</dbReference>
<evidence type="ECO:0000256" key="15">
    <source>
        <dbReference type="ARBA" id="ARBA00047899"/>
    </source>
</evidence>
<organism evidence="24">
    <name type="scientific">Arabidopsis kamchatica subsp. kamchatica</name>
    <dbReference type="NCBI Taxonomy" id="1219863"/>
    <lineage>
        <taxon>Eukaryota</taxon>
        <taxon>Viridiplantae</taxon>
        <taxon>Streptophyta</taxon>
        <taxon>Embryophyta</taxon>
        <taxon>Tracheophyta</taxon>
        <taxon>Spermatophyta</taxon>
        <taxon>Magnoliopsida</taxon>
        <taxon>eudicotyledons</taxon>
        <taxon>Gunneridae</taxon>
        <taxon>Pentapetalae</taxon>
        <taxon>rosids</taxon>
        <taxon>malvids</taxon>
        <taxon>Brassicales</taxon>
        <taxon>Brassicaceae</taxon>
        <taxon>Camelineae</taxon>
        <taxon>Arabidopsis</taxon>
    </lineage>
</organism>
<dbReference type="InterPro" id="IPR003609">
    <property type="entry name" value="Pan_app"/>
</dbReference>
<evidence type="ECO:0000313" key="23">
    <source>
        <dbReference type="EMBL" id="AFP33758.1"/>
    </source>
</evidence>
<dbReference type="GO" id="GO:0030246">
    <property type="term" value="F:carbohydrate binding"/>
    <property type="evidence" value="ECO:0007669"/>
    <property type="project" value="UniProtKB-KW"/>
</dbReference>
<keyword evidence="14" id="KW-0325">Glycoprotein</keyword>
<evidence type="ECO:0000256" key="17">
    <source>
        <dbReference type="PIRNR" id="PIRNR000641"/>
    </source>
</evidence>
<dbReference type="PANTHER" id="PTHR27002:SF956">
    <property type="entry name" value="PROTEIN KINASE DOMAIN-CONTAINING PROTEIN"/>
    <property type="match status" value="1"/>
</dbReference>
<dbReference type="InterPro" id="IPR001245">
    <property type="entry name" value="Ser-Thr/Tyr_kinase_cat_dom"/>
</dbReference>
<dbReference type="FunFam" id="3.30.200.20:FF:000195">
    <property type="entry name" value="G-type lectin S-receptor-like serine/threonine-protein kinase"/>
    <property type="match status" value="1"/>
</dbReference>
<keyword evidence="4 17" id="KW-0808">Transferase</keyword>
<dbReference type="InterPro" id="IPR011009">
    <property type="entry name" value="Kinase-like_dom_sf"/>
</dbReference>
<dbReference type="InterPro" id="IPR008271">
    <property type="entry name" value="Ser/Thr_kinase_AS"/>
</dbReference>
<dbReference type="CDD" id="cd01098">
    <property type="entry name" value="PAN_AP_plant"/>
    <property type="match status" value="1"/>
</dbReference>
<evidence type="ECO:0000313" key="24">
    <source>
        <dbReference type="EMBL" id="AFP33759.1"/>
    </source>
</evidence>
<dbReference type="InterPro" id="IPR000858">
    <property type="entry name" value="S_locus_glycoprot_dom"/>
</dbReference>
<evidence type="ECO:0000256" key="8">
    <source>
        <dbReference type="ARBA" id="ARBA00022741"/>
    </source>
</evidence>
<evidence type="ECO:0000256" key="11">
    <source>
        <dbReference type="ARBA" id="ARBA00022989"/>
    </source>
</evidence>
<evidence type="ECO:0000256" key="9">
    <source>
        <dbReference type="ARBA" id="ARBA00022777"/>
    </source>
</evidence>
<dbReference type="InterPro" id="IPR017441">
    <property type="entry name" value="Protein_kinase_ATP_BS"/>
</dbReference>
<dbReference type="Pfam" id="PF07714">
    <property type="entry name" value="PK_Tyr_Ser-Thr"/>
    <property type="match status" value="1"/>
</dbReference>
<keyword evidence="10 17" id="KW-0067">ATP-binding</keyword>
<evidence type="ECO:0000259" key="20">
    <source>
        <dbReference type="PROSITE" id="PS50011"/>
    </source>
</evidence>
<dbReference type="InterPro" id="IPR000719">
    <property type="entry name" value="Prot_kinase_dom"/>
</dbReference>
<comment type="catalytic activity">
    <reaction evidence="15 17">
        <text>L-threonyl-[protein] + ATP = O-phospho-L-threonyl-[protein] + ADP + H(+)</text>
        <dbReference type="Rhea" id="RHEA:46608"/>
        <dbReference type="Rhea" id="RHEA-COMP:11060"/>
        <dbReference type="Rhea" id="RHEA-COMP:11605"/>
        <dbReference type="ChEBI" id="CHEBI:15378"/>
        <dbReference type="ChEBI" id="CHEBI:30013"/>
        <dbReference type="ChEBI" id="CHEBI:30616"/>
        <dbReference type="ChEBI" id="CHEBI:61977"/>
        <dbReference type="ChEBI" id="CHEBI:456216"/>
        <dbReference type="EC" id="2.7.11.1"/>
    </reaction>
</comment>
<feature type="domain" description="Bulb-type lectin" evidence="21">
    <location>
        <begin position="33"/>
        <end position="155"/>
    </location>
</feature>
<comment type="catalytic activity">
    <reaction evidence="16 17">
        <text>L-seryl-[protein] + ATP = O-phospho-L-seryl-[protein] + ADP + H(+)</text>
        <dbReference type="Rhea" id="RHEA:17989"/>
        <dbReference type="Rhea" id="RHEA-COMP:9863"/>
        <dbReference type="Rhea" id="RHEA-COMP:11604"/>
        <dbReference type="ChEBI" id="CHEBI:15378"/>
        <dbReference type="ChEBI" id="CHEBI:29999"/>
        <dbReference type="ChEBI" id="CHEBI:30616"/>
        <dbReference type="ChEBI" id="CHEBI:83421"/>
        <dbReference type="ChEBI" id="CHEBI:456216"/>
        <dbReference type="EC" id="2.7.11.1"/>
    </reaction>
</comment>
<evidence type="ECO:0000259" key="21">
    <source>
        <dbReference type="PROSITE" id="PS50927"/>
    </source>
</evidence>
<evidence type="ECO:0000256" key="4">
    <source>
        <dbReference type="ARBA" id="ARBA00022679"/>
    </source>
</evidence>
<name>I7EWG7_9BRAS</name>
<evidence type="ECO:0000256" key="10">
    <source>
        <dbReference type="ARBA" id="ARBA00022840"/>
    </source>
</evidence>
<comment type="subcellular location">
    <subcellularLocation>
        <location evidence="1">Cell membrane</location>
        <topology evidence="1">Single-pass type I membrane protein</topology>
    </subcellularLocation>
</comment>
<dbReference type="PROSITE" id="PS50927">
    <property type="entry name" value="BULB_LECTIN"/>
    <property type="match status" value="1"/>
</dbReference>
<evidence type="ECO:0000256" key="7">
    <source>
        <dbReference type="ARBA" id="ARBA00022734"/>
    </source>
</evidence>
<feature type="binding site" evidence="18">
    <location>
        <position position="552"/>
    </location>
    <ligand>
        <name>ATP</name>
        <dbReference type="ChEBI" id="CHEBI:30616"/>
    </ligand>
</feature>
<evidence type="ECO:0000256" key="3">
    <source>
        <dbReference type="ARBA" id="ARBA00022527"/>
    </source>
</evidence>
<evidence type="ECO:0000256" key="18">
    <source>
        <dbReference type="PROSITE-ProRule" id="PRU10141"/>
    </source>
</evidence>
<dbReference type="InterPro" id="IPR022126">
    <property type="entry name" value="S-locus_recpt_kinase"/>
</dbReference>
<keyword evidence="5 19" id="KW-0812">Transmembrane</keyword>